<dbReference type="PROSITE" id="PS50113">
    <property type="entry name" value="PAC"/>
    <property type="match status" value="5"/>
</dbReference>
<dbReference type="InterPro" id="IPR001610">
    <property type="entry name" value="PAC"/>
</dbReference>
<gene>
    <name evidence="21" type="ORF">MoryE10_10010</name>
</gene>
<feature type="domain" description="PAC" evidence="19">
    <location>
        <begin position="976"/>
        <end position="1026"/>
    </location>
</feature>
<dbReference type="RefSeq" id="WP_221048401.1">
    <property type="nucleotide sequence ID" value="NZ_AP019782.1"/>
</dbReference>
<sequence length="1892" mass="212085">MKKRLPLHLVLLILLVPLIGVIFVVVQTPKMERDAYRNLESILALKAARIESWLQERQGDSESLSGSENLALRVEQLIQHKNDPLNRRLLSNRLHLLLRSYGYLSALLVDTQGNLLIGSGNHRDIPPLVRDLLRQTVDSKQVLHTDLYREETGHTHMDWIAPILAKTPTGERVIAAIVLRINLKSFLYETLQTWPTVSESAGSVLVRRDGNDVLFLSETHHIANAPLQFRRPVDTPALPAAAAVLADQPGIMRGWDFRGVEVLSAYRPIAGTPWRIVGKIDRAEVLAPMWNTLLWIGGVVFAAVVVILIVLYRLLRQQDYAHALEVEAEKLKADQLLRNFYELPFIGMAITSAETKRWIRFNDRLCEILGYSVEELLGKTWEEMTHPEDVSADLESFDSLLRGEHDDYSLEKRFIRKDGAVVYTLIDVRCVRKQDGRADFIVATVQDISERKRAEIRSERLKSLYENLVKINETLLHSTDDKQLFEELCRIPVDNGLMSMAWVGSEDPETRRIHPTFRYGYGTPYLDTIVISSRADLPEGRGTTGTAFREQKAIATNDWRTDPAMAPWKAQAAQYGWKSSACFPIFRNKKIHAIFTVYNQEPNFFDEQVMALLTALAGDVSYALDGMDIRRALMESEEHSKLLLESANSGIVGLDVQGNITFVNKTAADMLGRSAEELLTQPMHATAHHSRPDGTPFPEEECPLYATFMDGQPRHFAKGIFWRKNNSNFPVECWTHPIVRRNELLGAVVVFQDISERLIIEEQVNSERERLRNIIDATGAGTWEWNLSTGKAIFNERWAEIFGYTLAELVPFTTKSWEKFVHPDDLQLANERLQKHLYGKSDYYECDVRMRHKDGHWVWIADRGRITRRANDGSPLIVSGTHLDITERRQAQERLFQSEERFRKLFADSKQPLMLIEDGHFIDANPATLEMIGFDSVDEFRGISPAAISPEYQPDGQSSTAKAEKMFRIAQEKGSHRFEWEHIKKNGEHFFAEVMLTPIGFAGKTLIHVVWTDITERKRMDAQMKQFEAIVNSSDDAIISKALDGTVTSWNPGAEAIFGYTADEILGRAIKHLLPADRQNEEDYILEKIKQGEKFDHYETVRIRKDGTTIYISATISPIYDENGQVIGASKIARDITERKKYEEELSKLSLSVEQSLNSVIITNLDAEIEYVNKRFTEITGYSREEAIGQNPRILKSNRTPKAVYDDLWATLTQGKAWRGEFINQRKDGSEFDEWAQIIPLRNPAGAVTHYVAVKEDITEKKRNEEELARYREHLEELVTVRTNELEKAKQAAEVANQSKSTFLANMSHEIRTPLNAIIGFSHLLQGQIRQPDHRDKLNKIIASGKHLLGIINDILDLSKIEAARLTLEEITFLVPATLNHVCSMMTDRISGKGLTLVEEVDPRLNDLPLQGDPLRLGQILVNYIGNAVKFTDRGVIILRAKILSEGPTRVTLRFEVQDSGVGIDEAQQDKLFEVFEQGESSTTRKYGGTGLGLAISRKLAGMMGGETGVISALGQGSTFWFTASLARGQAGALSEEADALASATLRRGALVLLVEDNQLNQEVAKGILEGYGLRVETANHGGEAMEKIERTRYDLVLMDMQMPVMDGLEATRRIRQLPAHNELPILAMTANAFEEDRRRCEEAGMNGFISKPVDPARLCWTLAQFIPGSKTPASQAETTPPSAETAGDGAADTTKQINAEAGLKYSGGNVPSYHRMLRKFAETHAEDTLRLQELLTHGDLQGAERMAHSLKGVSATLGAEKLRKIAYDLEHRIKSGADEGEVADLLDLLGNALAAVCAEIGELYAPAETPSPEDSAPSARIQALVAGLETQLAEDDIQAIATWRELGPLLADRVDASLTAPLARQIEGFDMAGALATLSAIVQMQPTLKPN</sequence>
<comment type="subcellular location">
    <subcellularLocation>
        <location evidence="2">Membrane</location>
    </subcellularLocation>
</comment>
<dbReference type="CDD" id="cd18774">
    <property type="entry name" value="PDC2_HK_sensor"/>
    <property type="match status" value="1"/>
</dbReference>
<feature type="transmembrane region" description="Helical" evidence="15">
    <location>
        <begin position="292"/>
        <end position="315"/>
    </location>
</feature>
<evidence type="ECO:0000256" key="9">
    <source>
        <dbReference type="ARBA" id="ARBA00023012"/>
    </source>
</evidence>
<keyword evidence="9" id="KW-0902">Two-component regulatory system</keyword>
<dbReference type="Proteomes" id="UP000824988">
    <property type="component" value="Chromosome"/>
</dbReference>
<dbReference type="PANTHER" id="PTHR45339">
    <property type="entry name" value="HYBRID SIGNAL TRANSDUCTION HISTIDINE KINASE J"/>
    <property type="match status" value="1"/>
</dbReference>
<feature type="transmembrane region" description="Helical" evidence="15">
    <location>
        <begin position="6"/>
        <end position="26"/>
    </location>
</feature>
<name>A0A8D5ALR8_9GAMM</name>
<dbReference type="InterPro" id="IPR005467">
    <property type="entry name" value="His_kinase_dom"/>
</dbReference>
<dbReference type="CDD" id="cd00088">
    <property type="entry name" value="HPT"/>
    <property type="match status" value="1"/>
</dbReference>
<dbReference type="InterPro" id="IPR000700">
    <property type="entry name" value="PAS-assoc_C"/>
</dbReference>
<dbReference type="Pfam" id="PF01627">
    <property type="entry name" value="Hpt"/>
    <property type="match status" value="1"/>
</dbReference>
<evidence type="ECO:0000256" key="1">
    <source>
        <dbReference type="ARBA" id="ARBA00000085"/>
    </source>
</evidence>
<evidence type="ECO:0000256" key="8">
    <source>
        <dbReference type="ARBA" id="ARBA00022840"/>
    </source>
</evidence>
<dbReference type="CDD" id="cd00082">
    <property type="entry name" value="HisKA"/>
    <property type="match status" value="1"/>
</dbReference>
<organism evidence="21 22">
    <name type="scientific">Methylogaea oryzae</name>
    <dbReference type="NCBI Taxonomy" id="1295382"/>
    <lineage>
        <taxon>Bacteria</taxon>
        <taxon>Pseudomonadati</taxon>
        <taxon>Pseudomonadota</taxon>
        <taxon>Gammaproteobacteria</taxon>
        <taxon>Methylococcales</taxon>
        <taxon>Methylococcaceae</taxon>
        <taxon>Methylogaea</taxon>
    </lineage>
</organism>
<feature type="domain" description="PAC" evidence="19">
    <location>
        <begin position="1216"/>
        <end position="1270"/>
    </location>
</feature>
<keyword evidence="15" id="KW-1133">Transmembrane helix</keyword>
<evidence type="ECO:0000256" key="6">
    <source>
        <dbReference type="ARBA" id="ARBA00022741"/>
    </source>
</evidence>
<evidence type="ECO:0000256" key="5">
    <source>
        <dbReference type="ARBA" id="ARBA00022679"/>
    </source>
</evidence>
<comment type="catalytic activity">
    <reaction evidence="1">
        <text>ATP + protein L-histidine = ADP + protein N-phospho-L-histidine.</text>
        <dbReference type="EC" id="2.7.13.3"/>
    </reaction>
</comment>
<evidence type="ECO:0000256" key="7">
    <source>
        <dbReference type="ARBA" id="ARBA00022777"/>
    </source>
</evidence>
<evidence type="ECO:0000256" key="11">
    <source>
        <dbReference type="ARBA" id="ARBA00023306"/>
    </source>
</evidence>
<dbReference type="GO" id="GO:0006355">
    <property type="term" value="P:regulation of DNA-templated transcription"/>
    <property type="evidence" value="ECO:0007669"/>
    <property type="project" value="InterPro"/>
</dbReference>
<evidence type="ECO:0000256" key="13">
    <source>
        <dbReference type="PROSITE-ProRule" id="PRU00169"/>
    </source>
</evidence>
<feature type="modified residue" description="4-aspartylphosphate" evidence="13">
    <location>
        <position position="1600"/>
    </location>
</feature>
<dbReference type="PROSITE" id="PS50112">
    <property type="entry name" value="PAS"/>
    <property type="match status" value="5"/>
</dbReference>
<feature type="domain" description="PAS" evidence="18">
    <location>
        <begin position="361"/>
        <end position="404"/>
    </location>
</feature>
<feature type="domain" description="Response regulatory" evidence="17">
    <location>
        <begin position="1551"/>
        <end position="1667"/>
    </location>
</feature>
<dbReference type="Pfam" id="PF02518">
    <property type="entry name" value="HATPase_c"/>
    <property type="match status" value="1"/>
</dbReference>
<dbReference type="PANTHER" id="PTHR45339:SF3">
    <property type="entry name" value="HISTIDINE KINASE"/>
    <property type="match status" value="1"/>
</dbReference>
<dbReference type="Pfam" id="PF13185">
    <property type="entry name" value="GAF_2"/>
    <property type="match status" value="1"/>
</dbReference>
<evidence type="ECO:0000256" key="10">
    <source>
        <dbReference type="ARBA" id="ARBA00023136"/>
    </source>
</evidence>
<dbReference type="PROSITE" id="PS50894">
    <property type="entry name" value="HPT"/>
    <property type="match status" value="1"/>
</dbReference>
<evidence type="ECO:0000259" key="19">
    <source>
        <dbReference type="PROSITE" id="PS50113"/>
    </source>
</evidence>
<dbReference type="EMBL" id="AP019782">
    <property type="protein sequence ID" value="BBL70395.1"/>
    <property type="molecule type" value="Genomic_DNA"/>
</dbReference>
<dbReference type="PROSITE" id="PS50110">
    <property type="entry name" value="RESPONSE_REGULATORY"/>
    <property type="match status" value="1"/>
</dbReference>
<evidence type="ECO:0000256" key="12">
    <source>
        <dbReference type="PROSITE-ProRule" id="PRU00110"/>
    </source>
</evidence>
<accession>A0A8D5ALR8</accession>
<feature type="domain" description="PAS" evidence="18">
    <location>
        <begin position="1023"/>
        <end position="1092"/>
    </location>
</feature>
<keyword evidence="8" id="KW-0067">ATP-binding</keyword>
<dbReference type="InterPro" id="IPR013655">
    <property type="entry name" value="PAS_fold_3"/>
</dbReference>
<dbReference type="CDD" id="cd00130">
    <property type="entry name" value="PAS"/>
    <property type="match status" value="6"/>
</dbReference>
<reference evidence="21" key="1">
    <citation type="submission" date="2019-06" db="EMBL/GenBank/DDBJ databases">
        <title>Complete genome sequence of Methylogaea oryzae strain JCM16910.</title>
        <authorList>
            <person name="Asakawa S."/>
        </authorList>
    </citation>
    <scope>NUCLEOTIDE SEQUENCE</scope>
    <source>
        <strain evidence="21">E10</strain>
    </source>
</reference>
<feature type="domain" description="PAS" evidence="18">
    <location>
        <begin position="1145"/>
        <end position="1191"/>
    </location>
</feature>
<proteinExistence type="predicted"/>
<dbReference type="InterPro" id="IPR008207">
    <property type="entry name" value="Sig_transdc_His_kin_Hpt_dom"/>
</dbReference>
<dbReference type="SMART" id="SM00073">
    <property type="entry name" value="HPT"/>
    <property type="match status" value="1"/>
</dbReference>
<feature type="domain" description="PAC" evidence="19">
    <location>
        <begin position="408"/>
        <end position="460"/>
    </location>
</feature>
<keyword evidence="4 13" id="KW-0597">Phosphoprotein</keyword>
<dbReference type="SMART" id="SM00388">
    <property type="entry name" value="HisKA"/>
    <property type="match status" value="1"/>
</dbReference>
<dbReference type="PROSITE" id="PS50109">
    <property type="entry name" value="HIS_KIN"/>
    <property type="match status" value="1"/>
</dbReference>
<dbReference type="Pfam" id="PF00512">
    <property type="entry name" value="HisKA"/>
    <property type="match status" value="1"/>
</dbReference>
<dbReference type="InterPro" id="IPR000014">
    <property type="entry name" value="PAS"/>
</dbReference>
<dbReference type="FunFam" id="1.10.287.130:FF:000038">
    <property type="entry name" value="Sensory transduction histidine kinase"/>
    <property type="match status" value="1"/>
</dbReference>
<feature type="domain" description="HPt" evidence="20">
    <location>
        <begin position="1710"/>
        <end position="1804"/>
    </location>
</feature>
<dbReference type="SMART" id="SM00086">
    <property type="entry name" value="PAC"/>
    <property type="match status" value="6"/>
</dbReference>
<keyword evidence="11" id="KW-0131">Cell cycle</keyword>
<evidence type="ECO:0000256" key="3">
    <source>
        <dbReference type="ARBA" id="ARBA00012438"/>
    </source>
</evidence>
<feature type="modified residue" description="Phosphohistidine" evidence="12">
    <location>
        <position position="1749"/>
    </location>
</feature>
<dbReference type="SMART" id="SM00091">
    <property type="entry name" value="PAS"/>
    <property type="match status" value="6"/>
</dbReference>
<feature type="compositionally biased region" description="Polar residues" evidence="14">
    <location>
        <begin position="1672"/>
        <end position="1683"/>
    </location>
</feature>
<dbReference type="Pfam" id="PF00072">
    <property type="entry name" value="Response_reg"/>
    <property type="match status" value="1"/>
</dbReference>
<dbReference type="SMART" id="SM00387">
    <property type="entry name" value="HATPase_c"/>
    <property type="match status" value="1"/>
</dbReference>
<dbReference type="Pfam" id="PF08447">
    <property type="entry name" value="PAS_3"/>
    <property type="match status" value="2"/>
</dbReference>
<keyword evidence="15" id="KW-0812">Transmembrane</keyword>
<feature type="domain" description="PAS" evidence="18">
    <location>
        <begin position="767"/>
        <end position="840"/>
    </location>
</feature>
<dbReference type="EC" id="2.7.13.3" evidence="3"/>
<evidence type="ECO:0000259" key="16">
    <source>
        <dbReference type="PROSITE" id="PS50109"/>
    </source>
</evidence>
<evidence type="ECO:0000256" key="14">
    <source>
        <dbReference type="SAM" id="MobiDB-lite"/>
    </source>
</evidence>
<protein>
    <recommendedName>
        <fullName evidence="3">histidine kinase</fullName>
        <ecNumber evidence="3">2.7.13.3</ecNumber>
    </recommendedName>
</protein>
<dbReference type="FunFam" id="3.30.565.10:FF:000010">
    <property type="entry name" value="Sensor histidine kinase RcsC"/>
    <property type="match status" value="1"/>
</dbReference>
<dbReference type="SMART" id="SM00448">
    <property type="entry name" value="REC"/>
    <property type="match status" value="1"/>
</dbReference>
<dbReference type="InterPro" id="IPR001789">
    <property type="entry name" value="Sig_transdc_resp-reg_receiver"/>
</dbReference>
<keyword evidence="7" id="KW-0418">Kinase</keyword>
<feature type="domain" description="PAC" evidence="19">
    <location>
        <begin position="844"/>
        <end position="897"/>
    </location>
</feature>
<keyword evidence="5" id="KW-0808">Transferase</keyword>
<dbReference type="Pfam" id="PF00989">
    <property type="entry name" value="PAS"/>
    <property type="match status" value="1"/>
</dbReference>
<dbReference type="CDD" id="cd17546">
    <property type="entry name" value="REC_hyHK_CKI1_RcsC-like"/>
    <property type="match status" value="1"/>
</dbReference>
<dbReference type="GO" id="GO:0005524">
    <property type="term" value="F:ATP binding"/>
    <property type="evidence" value="ECO:0007669"/>
    <property type="project" value="UniProtKB-KW"/>
</dbReference>
<evidence type="ECO:0000313" key="21">
    <source>
        <dbReference type="EMBL" id="BBL70395.1"/>
    </source>
</evidence>
<dbReference type="GO" id="GO:0016020">
    <property type="term" value="C:membrane"/>
    <property type="evidence" value="ECO:0007669"/>
    <property type="project" value="UniProtKB-SubCell"/>
</dbReference>
<feature type="region of interest" description="Disordered" evidence="14">
    <location>
        <begin position="1671"/>
        <end position="1692"/>
    </location>
</feature>
<dbReference type="Pfam" id="PF13426">
    <property type="entry name" value="PAS_9"/>
    <property type="match status" value="3"/>
</dbReference>
<dbReference type="GO" id="GO:0000155">
    <property type="term" value="F:phosphorelay sensor kinase activity"/>
    <property type="evidence" value="ECO:0007669"/>
    <property type="project" value="InterPro"/>
</dbReference>
<dbReference type="NCBIfam" id="TIGR00229">
    <property type="entry name" value="sensory_box"/>
    <property type="match status" value="6"/>
</dbReference>
<feature type="domain" description="PAS" evidence="18">
    <location>
        <begin position="636"/>
        <end position="679"/>
    </location>
</feature>
<evidence type="ECO:0000256" key="4">
    <source>
        <dbReference type="ARBA" id="ARBA00022553"/>
    </source>
</evidence>
<keyword evidence="6" id="KW-0547">Nucleotide-binding</keyword>
<evidence type="ECO:0000256" key="2">
    <source>
        <dbReference type="ARBA" id="ARBA00004370"/>
    </source>
</evidence>
<evidence type="ECO:0000259" key="17">
    <source>
        <dbReference type="PROSITE" id="PS50110"/>
    </source>
</evidence>
<feature type="domain" description="Histidine kinase" evidence="16">
    <location>
        <begin position="1306"/>
        <end position="1528"/>
    </location>
</feature>
<keyword evidence="22" id="KW-1185">Reference proteome</keyword>
<feature type="domain" description="PAC" evidence="19">
    <location>
        <begin position="1096"/>
        <end position="1148"/>
    </location>
</feature>
<dbReference type="CDD" id="cd16922">
    <property type="entry name" value="HATPase_EvgS-ArcB-TorS-like"/>
    <property type="match status" value="1"/>
</dbReference>
<evidence type="ECO:0000313" key="22">
    <source>
        <dbReference type="Proteomes" id="UP000824988"/>
    </source>
</evidence>
<evidence type="ECO:0000259" key="18">
    <source>
        <dbReference type="PROSITE" id="PS50112"/>
    </source>
</evidence>
<evidence type="ECO:0000256" key="15">
    <source>
        <dbReference type="SAM" id="Phobius"/>
    </source>
</evidence>
<dbReference type="InterPro" id="IPR013767">
    <property type="entry name" value="PAS_fold"/>
</dbReference>
<evidence type="ECO:0000259" key="20">
    <source>
        <dbReference type="PROSITE" id="PS50894"/>
    </source>
</evidence>
<dbReference type="InterPro" id="IPR003594">
    <property type="entry name" value="HATPase_dom"/>
</dbReference>
<dbReference type="InterPro" id="IPR003018">
    <property type="entry name" value="GAF"/>
</dbReference>
<dbReference type="InterPro" id="IPR003661">
    <property type="entry name" value="HisK_dim/P_dom"/>
</dbReference>
<dbReference type="KEGG" id="moz:MoryE10_10010"/>
<keyword evidence="10 15" id="KW-0472">Membrane</keyword>